<dbReference type="Gene3D" id="3.30.420.150">
    <property type="entry name" value="Exopolyphosphatase. Domain 2"/>
    <property type="match status" value="1"/>
</dbReference>
<evidence type="ECO:0000256" key="3">
    <source>
        <dbReference type="PIRSR" id="PIRSR600407-1"/>
    </source>
</evidence>
<dbReference type="PANTHER" id="PTHR11782">
    <property type="entry name" value="ADENOSINE/GUANOSINE DIPHOSPHATASE"/>
    <property type="match status" value="1"/>
</dbReference>
<evidence type="ECO:0000256" key="4">
    <source>
        <dbReference type="PIRSR" id="PIRSR600407-2"/>
    </source>
</evidence>
<comment type="similarity">
    <text evidence="1">Belongs to the GDA1/CD39 NTPase family.</text>
</comment>
<evidence type="ECO:0000256" key="2">
    <source>
        <dbReference type="ARBA" id="ARBA00022801"/>
    </source>
</evidence>
<dbReference type="GO" id="GO:0005524">
    <property type="term" value="F:ATP binding"/>
    <property type="evidence" value="ECO:0007669"/>
    <property type="project" value="UniProtKB-KW"/>
</dbReference>
<dbReference type="Pfam" id="PF01150">
    <property type="entry name" value="GDA1_CD39"/>
    <property type="match status" value="1"/>
</dbReference>
<keyword evidence="5" id="KW-0732">Signal</keyword>
<evidence type="ECO:0000313" key="7">
    <source>
        <dbReference type="WBParaSite" id="nRc.2.0.1.t17014-RA"/>
    </source>
</evidence>
<dbReference type="PANTHER" id="PTHR11782:SF127">
    <property type="entry name" value="NTPASE, ISOFORM F"/>
    <property type="match status" value="1"/>
</dbReference>
<evidence type="ECO:0000256" key="1">
    <source>
        <dbReference type="ARBA" id="ARBA00009283"/>
    </source>
</evidence>
<organism evidence="6 7">
    <name type="scientific">Romanomermis culicivorax</name>
    <name type="common">Nematode worm</name>
    <dbReference type="NCBI Taxonomy" id="13658"/>
    <lineage>
        <taxon>Eukaryota</taxon>
        <taxon>Metazoa</taxon>
        <taxon>Ecdysozoa</taxon>
        <taxon>Nematoda</taxon>
        <taxon>Enoplea</taxon>
        <taxon>Dorylaimia</taxon>
        <taxon>Mermithida</taxon>
        <taxon>Mermithoidea</taxon>
        <taxon>Mermithidae</taxon>
        <taxon>Romanomermis</taxon>
    </lineage>
</organism>
<evidence type="ECO:0000313" key="6">
    <source>
        <dbReference type="Proteomes" id="UP000887565"/>
    </source>
</evidence>
<dbReference type="Proteomes" id="UP000887565">
    <property type="component" value="Unplaced"/>
</dbReference>
<dbReference type="OMA" id="FCFDANL"/>
<dbReference type="AlphaFoldDB" id="A0A915IUE8"/>
<keyword evidence="4" id="KW-0067">ATP-binding</keyword>
<keyword evidence="6" id="KW-1185">Reference proteome</keyword>
<feature type="active site" description="Proton acceptor" evidence="3">
    <location>
        <position position="166"/>
    </location>
</feature>
<feature type="signal peptide" evidence="5">
    <location>
        <begin position="1"/>
        <end position="26"/>
    </location>
</feature>
<sequence length="437" mass="49435">MKHRFILLLTHFSFVWFLFLSSNCNATTSATDCSTLGQYYAIVFDAGSSGTRIYVLEFKSPTKANSASQLKFVNQTFIEGLYSLSSCRDDLKKISALLEPLLKKAQILIPKKLWHETPAAVMATAGLRLLEKNESDAIINEAQNILYYSPFRVFDNSISIISGEQEAYYGWFTVNHLMDRLSPLVQTNAILGRAYVTSTVATIFMGGGSMQVAFLPQSTSVGRKAPKGSLQWFKVFNRMRQLYTVSYLGNGLVQSRLDSLKLKNGFDTKDFTSTCFPADTKFEWKHEKVLYNVEGQKNASFDACLAEQSDFVRKSKIYKPAGELRRANIFLSGHLATFLSEIFDLGSHGGNLTIKEMKDKANETCSITTSFGIKEKALWKCRDLSYIVAVLRALNLRENKQYLISDKIKSMKVRWALGAAYQLLEKRFEEEEIDHCY</sequence>
<protein>
    <submittedName>
        <fullName evidence="7">Apyrase</fullName>
    </submittedName>
</protein>
<evidence type="ECO:0000256" key="5">
    <source>
        <dbReference type="SAM" id="SignalP"/>
    </source>
</evidence>
<accession>A0A915IUE8</accession>
<dbReference type="Gene3D" id="3.30.420.40">
    <property type="match status" value="1"/>
</dbReference>
<dbReference type="GO" id="GO:0016787">
    <property type="term" value="F:hydrolase activity"/>
    <property type="evidence" value="ECO:0007669"/>
    <property type="project" value="UniProtKB-KW"/>
</dbReference>
<keyword evidence="2" id="KW-0378">Hydrolase</keyword>
<feature type="binding site" evidence="4">
    <location>
        <begin position="207"/>
        <end position="211"/>
    </location>
    <ligand>
        <name>ATP</name>
        <dbReference type="ChEBI" id="CHEBI:30616"/>
    </ligand>
</feature>
<reference evidence="7" key="1">
    <citation type="submission" date="2022-11" db="UniProtKB">
        <authorList>
            <consortium name="WormBaseParasite"/>
        </authorList>
    </citation>
    <scope>IDENTIFICATION</scope>
</reference>
<dbReference type="WBParaSite" id="nRc.2.0.1.t17014-RA">
    <property type="protein sequence ID" value="nRc.2.0.1.t17014-RA"/>
    <property type="gene ID" value="nRc.2.0.1.g17014"/>
</dbReference>
<proteinExistence type="inferred from homology"/>
<feature type="chain" id="PRO_5037595291" evidence="5">
    <location>
        <begin position="27"/>
        <end position="437"/>
    </location>
</feature>
<keyword evidence="4" id="KW-0547">Nucleotide-binding</keyword>
<name>A0A915IUE8_ROMCU</name>
<dbReference type="InterPro" id="IPR000407">
    <property type="entry name" value="GDA1_CD39_NTPase"/>
</dbReference>